<proteinExistence type="inferred from homology"/>
<evidence type="ECO:0000256" key="3">
    <source>
        <dbReference type="ARBA" id="ARBA00022722"/>
    </source>
</evidence>
<dbReference type="GO" id="GO:0000014">
    <property type="term" value="F:single-stranded DNA endodeoxyribonuclease activity"/>
    <property type="evidence" value="ECO:0007669"/>
    <property type="project" value="TreeGrafter"/>
</dbReference>
<dbReference type="GO" id="GO:0000736">
    <property type="term" value="P:double-strand break repair via single-strand annealing, removal of nonhomologous ends"/>
    <property type="evidence" value="ECO:0007669"/>
    <property type="project" value="TreeGrafter"/>
</dbReference>
<keyword evidence="3" id="KW-0540">Nuclease</keyword>
<evidence type="ECO:0000256" key="8">
    <source>
        <dbReference type="ARBA" id="ARBA00023204"/>
    </source>
</evidence>
<dbReference type="InterPro" id="IPR010994">
    <property type="entry name" value="RuvA_2-like"/>
</dbReference>
<dbReference type="GO" id="GO:0000724">
    <property type="term" value="P:double-strand break repair via homologous recombination"/>
    <property type="evidence" value="ECO:0007669"/>
    <property type="project" value="TreeGrafter"/>
</dbReference>
<feature type="coiled-coil region" evidence="10">
    <location>
        <begin position="557"/>
        <end position="584"/>
    </location>
</feature>
<evidence type="ECO:0000256" key="9">
    <source>
        <dbReference type="ARBA" id="ARBA00023242"/>
    </source>
</evidence>
<dbReference type="SUPFAM" id="SSF47781">
    <property type="entry name" value="RuvA domain 2-like"/>
    <property type="match status" value="1"/>
</dbReference>
<dbReference type="Pfam" id="PF02732">
    <property type="entry name" value="ERCC4"/>
    <property type="match status" value="1"/>
</dbReference>
<comment type="subcellular location">
    <subcellularLocation>
        <location evidence="1">Nucleus</location>
    </subcellularLocation>
</comment>
<dbReference type="PANTHER" id="PTHR10150:SF0">
    <property type="entry name" value="DNA REPAIR ENDONUCLEASE XPF"/>
    <property type="match status" value="1"/>
</dbReference>
<reference evidence="12 13" key="1">
    <citation type="submission" date="2019-09" db="EMBL/GenBank/DDBJ databases">
        <authorList>
            <person name="Brejova B."/>
        </authorList>
    </citation>
    <scope>NUCLEOTIDE SEQUENCE [LARGE SCALE GENOMIC DNA]</scope>
</reference>
<dbReference type="CDD" id="cd20078">
    <property type="entry name" value="XPF_nuclease_XPF_euk"/>
    <property type="match status" value="1"/>
</dbReference>
<keyword evidence="9" id="KW-0539">Nucleus</keyword>
<dbReference type="GO" id="GO:0000110">
    <property type="term" value="C:nucleotide-excision repair factor 1 complex"/>
    <property type="evidence" value="ECO:0007669"/>
    <property type="project" value="TreeGrafter"/>
</dbReference>
<keyword evidence="5" id="KW-0227">DNA damage</keyword>
<evidence type="ECO:0000313" key="12">
    <source>
        <dbReference type="EMBL" id="VVT57272.1"/>
    </source>
</evidence>
<evidence type="ECO:0000256" key="10">
    <source>
        <dbReference type="SAM" id="Coils"/>
    </source>
</evidence>
<dbReference type="OrthoDB" id="361020at2759"/>
<keyword evidence="13" id="KW-1185">Reference proteome</keyword>
<sequence length="978" mass="112056">MPLTFSVVLPFQKRIVIDMLKADSLLILGRGMGYLKIISNLIYALDVSSSFISNSFERTNNKINKNNLIIVLGTREGETDFITQELRELSIIDEIFMKYKRTNGIKIINTDSTGTIEKRKKLYTQGGIFFVTARIFVVDLLCHVVSPTVVSGILVSHAEQVTETSAISFILRLYRQQNKAGFIKALSDDAEKFSGFSLLATYLKNLHISKTNLWPRFHVSVTDSIELQHLVYQNKTTGQWIKPHVMDVKSVIEIEVQLTPSMAIIQQSILSCIEMCISIIRKFNSKIIDMEEWNLNNALSTNFDFIIRRQLEPFWHRVSQQTKTNVFDLSTLRQLLSSLLSLDSISFYKMLETIWMTNSSTDSFIREVQNSWIYFDDANPLFAAAKERAFGKKDSMKSNTSSPENHRTEISLDIEELPKWDQLAKILEEVALTTKHQTNTGPILIMCSNRSTARQLSLYLKYSKKIEKSGSIFFSGNNYMKNVLNDYQEWKHGFLKIKKELSGSTKISARYDSVETKETEGTDKSSSSFNYNKRRRVRGGLQAVSISRSHKRFNYDQNKDKETLEKYEEDLKNLEMISAVLDNSSCEPGREDIKIARSNDSFTVLNNKSLIVIQVYDRLNLEFLLPELQPSCIIMYEPNPPFIRNVEIYRSSNPQLQVKVYFMYYGYSVEEQKYLGSVRREKESFTKLIREKSKLPVVISNDIGNNGSSEIFRHRAALSNKATRIAGGQLPQILDAITIVDFREFRSSLPFCLHVNNMRVVPVMLVVGDYVLSPRICVERKSIPDLISSFRDGRIFTQCESMFRFYDKPVLLIEFDESKSFSLEPFSEAPGLHGPGKFTNIPPDTVKVIQEKVQGKLMLLLLQFPRLRIIWSMSPRHTAEIFYDLKLLDSEQPDPLIAGSCGIDSNMLISKSDQKYNRPAIDILKTIPGINPHNFRTIIDRLNSLQDLCSISKADLTKLIGNENAQKVLNYLNKNLLK</sequence>
<evidence type="ECO:0000313" key="13">
    <source>
        <dbReference type="Proteomes" id="UP000398389"/>
    </source>
</evidence>
<protein>
    <recommendedName>
        <fullName evidence="11">ERCC4 domain-containing protein</fullName>
    </recommendedName>
</protein>
<gene>
    <name evidence="12" type="ORF">SAPINGB_P005628</name>
</gene>
<dbReference type="InterPro" id="IPR047520">
    <property type="entry name" value="XPF_nuclease"/>
</dbReference>
<dbReference type="GO" id="GO:0003684">
    <property type="term" value="F:damaged DNA binding"/>
    <property type="evidence" value="ECO:0007669"/>
    <property type="project" value="TreeGrafter"/>
</dbReference>
<dbReference type="SMART" id="SM00891">
    <property type="entry name" value="ERCC4"/>
    <property type="match status" value="1"/>
</dbReference>
<feature type="domain" description="ERCC4" evidence="11">
    <location>
        <begin position="737"/>
        <end position="817"/>
    </location>
</feature>
<organism evidence="12 13">
    <name type="scientific">Magnusiomyces paraingens</name>
    <dbReference type="NCBI Taxonomy" id="2606893"/>
    <lineage>
        <taxon>Eukaryota</taxon>
        <taxon>Fungi</taxon>
        <taxon>Dikarya</taxon>
        <taxon>Ascomycota</taxon>
        <taxon>Saccharomycotina</taxon>
        <taxon>Dipodascomycetes</taxon>
        <taxon>Dipodascales</taxon>
        <taxon>Dipodascaceae</taxon>
        <taxon>Magnusiomyces</taxon>
    </lineage>
</organism>
<keyword evidence="10" id="KW-0175">Coiled coil</keyword>
<evidence type="ECO:0000259" key="11">
    <source>
        <dbReference type="SMART" id="SM00891"/>
    </source>
</evidence>
<dbReference type="GO" id="GO:0000712">
    <property type="term" value="P:resolution of meiotic recombination intermediates"/>
    <property type="evidence" value="ECO:0007669"/>
    <property type="project" value="TreeGrafter"/>
</dbReference>
<dbReference type="GO" id="GO:1901255">
    <property type="term" value="P:nucleotide-excision repair involved in interstrand cross-link repair"/>
    <property type="evidence" value="ECO:0007669"/>
    <property type="project" value="TreeGrafter"/>
</dbReference>
<evidence type="ECO:0000256" key="1">
    <source>
        <dbReference type="ARBA" id="ARBA00004123"/>
    </source>
</evidence>
<comment type="similarity">
    <text evidence="2">Belongs to the XPF family.</text>
</comment>
<dbReference type="Proteomes" id="UP000398389">
    <property type="component" value="Unassembled WGS sequence"/>
</dbReference>
<dbReference type="AlphaFoldDB" id="A0A5E8C1P0"/>
<keyword evidence="4" id="KW-0255">Endonuclease</keyword>
<keyword evidence="7" id="KW-0238">DNA-binding</keyword>
<dbReference type="SUPFAM" id="SSF52980">
    <property type="entry name" value="Restriction endonuclease-like"/>
    <property type="match status" value="1"/>
</dbReference>
<evidence type="ECO:0000256" key="6">
    <source>
        <dbReference type="ARBA" id="ARBA00022801"/>
    </source>
</evidence>
<dbReference type="RefSeq" id="XP_031856233.1">
    <property type="nucleotide sequence ID" value="XM_032000342.1"/>
</dbReference>
<dbReference type="InterPro" id="IPR006166">
    <property type="entry name" value="ERCC4_domain"/>
</dbReference>
<dbReference type="PANTHER" id="PTHR10150">
    <property type="entry name" value="DNA REPAIR ENDONUCLEASE XPF"/>
    <property type="match status" value="1"/>
</dbReference>
<dbReference type="Gene3D" id="1.10.150.20">
    <property type="entry name" value="5' to 3' exonuclease, C-terminal subdomain"/>
    <property type="match status" value="1"/>
</dbReference>
<keyword evidence="8" id="KW-0234">DNA repair</keyword>
<dbReference type="GeneID" id="43584442"/>
<dbReference type="FunFam" id="3.40.50.10130:FF:000002">
    <property type="entry name" value="DNA repair endonuclease XPF"/>
    <property type="match status" value="1"/>
</dbReference>
<dbReference type="InterPro" id="IPR011335">
    <property type="entry name" value="Restrct_endonuc-II-like"/>
</dbReference>
<dbReference type="EMBL" id="CABVLU010000004">
    <property type="protein sequence ID" value="VVT57272.1"/>
    <property type="molecule type" value="Genomic_DNA"/>
</dbReference>
<accession>A0A5E8C1P0</accession>
<evidence type="ECO:0000256" key="7">
    <source>
        <dbReference type="ARBA" id="ARBA00023125"/>
    </source>
</evidence>
<evidence type="ECO:0000256" key="5">
    <source>
        <dbReference type="ARBA" id="ARBA00022763"/>
    </source>
</evidence>
<evidence type="ECO:0000256" key="4">
    <source>
        <dbReference type="ARBA" id="ARBA00022759"/>
    </source>
</evidence>
<evidence type="ECO:0000256" key="2">
    <source>
        <dbReference type="ARBA" id="ARBA00010015"/>
    </source>
</evidence>
<dbReference type="GO" id="GO:0003697">
    <property type="term" value="F:single-stranded DNA binding"/>
    <property type="evidence" value="ECO:0007669"/>
    <property type="project" value="TreeGrafter"/>
</dbReference>
<dbReference type="Gene3D" id="3.40.50.10130">
    <property type="match status" value="1"/>
</dbReference>
<name>A0A5E8C1P0_9ASCO</name>
<keyword evidence="6" id="KW-0378">Hydrolase</keyword>